<evidence type="ECO:0000256" key="1">
    <source>
        <dbReference type="SAM" id="MobiDB-lite"/>
    </source>
</evidence>
<evidence type="ECO:0000313" key="3">
    <source>
        <dbReference type="EMBL" id="TAA75323.1"/>
    </source>
</evidence>
<dbReference type="Pfam" id="PF07603">
    <property type="entry name" value="Lcl_C"/>
    <property type="match status" value="1"/>
</dbReference>
<feature type="domain" description="Lcl C-terminal" evidence="2">
    <location>
        <begin position="66"/>
        <end position="198"/>
    </location>
</feature>
<dbReference type="InterPro" id="IPR011460">
    <property type="entry name" value="Lcl_C"/>
</dbReference>
<proteinExistence type="predicted"/>
<feature type="region of interest" description="Disordered" evidence="1">
    <location>
        <begin position="44"/>
        <end position="63"/>
    </location>
</feature>
<evidence type="ECO:0000259" key="2">
    <source>
        <dbReference type="Pfam" id="PF07603"/>
    </source>
</evidence>
<sequence length="203" mass="22704">MKRTIGLPVIAALFLLTLWPAPTLGQWNMGKTIKDLLTKRAEAKEEKKNAQDPKKTPARFKDTGDGTLTDSATGLIWLKNANCPVFFKEDTATKNSRKWTDARVAASRLAHGFCGLSDSSKQGDWRLPDREELLTVAKDITGKDKWLAGKAFTGIQPFYYWSSTVGDLYPDYAFYVGLVYGMDSHAFQLNSFHVLPVRGKKKP</sequence>
<comment type="caution">
    <text evidence="3">The sequence shown here is derived from an EMBL/GenBank/DDBJ whole genome shotgun (WGS) entry which is preliminary data.</text>
</comment>
<dbReference type="EMBL" id="NQJD01000008">
    <property type="protein sequence ID" value="TAA75323.1"/>
    <property type="molecule type" value="Genomic_DNA"/>
</dbReference>
<gene>
    <name evidence="3" type="ORF">CDV28_10862</name>
</gene>
<organism evidence="3 4">
    <name type="scientific">Candidatus Electronema aureum</name>
    <dbReference type="NCBI Taxonomy" id="2005002"/>
    <lineage>
        <taxon>Bacteria</taxon>
        <taxon>Pseudomonadati</taxon>
        <taxon>Thermodesulfobacteriota</taxon>
        <taxon>Desulfobulbia</taxon>
        <taxon>Desulfobulbales</taxon>
        <taxon>Desulfobulbaceae</taxon>
        <taxon>Candidatus Electronema</taxon>
    </lineage>
</organism>
<dbReference type="Proteomes" id="UP000316238">
    <property type="component" value="Unassembled WGS sequence"/>
</dbReference>
<reference evidence="3" key="1">
    <citation type="submission" date="2017-07" db="EMBL/GenBank/DDBJ databases">
        <title>The cable genome - Insights into the physiology and evolution of filamentous bacteria capable of sulfide oxidation via long distance electron transfer.</title>
        <authorList>
            <person name="Thorup C."/>
            <person name="Bjerg J.T."/>
            <person name="Schreiber L."/>
            <person name="Nielsen L.P."/>
            <person name="Kjeldsen K.U."/>
            <person name="Boesen T."/>
            <person name="Boggild A."/>
            <person name="Meysman F."/>
            <person name="Geelhoed J."/>
            <person name="Schramm A."/>
        </authorList>
    </citation>
    <scope>NUCLEOTIDE SEQUENCE [LARGE SCALE GENOMIC DNA]</scope>
    <source>
        <strain evidence="3">GS</strain>
    </source>
</reference>
<dbReference type="AlphaFoldDB" id="A0A521G300"/>
<evidence type="ECO:0000313" key="4">
    <source>
        <dbReference type="Proteomes" id="UP000316238"/>
    </source>
</evidence>
<keyword evidence="4" id="KW-1185">Reference proteome</keyword>
<protein>
    <recommendedName>
        <fullName evidence="2">Lcl C-terminal domain-containing protein</fullName>
    </recommendedName>
</protein>
<name>A0A521G300_9BACT</name>
<accession>A0A521G300</accession>